<feature type="signal peptide" evidence="11">
    <location>
        <begin position="1"/>
        <end position="25"/>
    </location>
</feature>
<dbReference type="GO" id="GO:0004497">
    <property type="term" value="F:monooxygenase activity"/>
    <property type="evidence" value="ECO:0007669"/>
    <property type="project" value="UniProtKB-KW"/>
</dbReference>
<keyword evidence="7 9" id="KW-0408">Iron</keyword>
<evidence type="ECO:0000256" key="1">
    <source>
        <dbReference type="ARBA" id="ARBA00001971"/>
    </source>
</evidence>
<evidence type="ECO:0000256" key="10">
    <source>
        <dbReference type="RuleBase" id="RU000461"/>
    </source>
</evidence>
<feature type="chain" id="PRO_5022944369" evidence="11">
    <location>
        <begin position="26"/>
        <end position="515"/>
    </location>
</feature>
<organism evidence="12 13">
    <name type="scientific">Crucibulum laeve</name>
    <dbReference type="NCBI Taxonomy" id="68775"/>
    <lineage>
        <taxon>Eukaryota</taxon>
        <taxon>Fungi</taxon>
        <taxon>Dikarya</taxon>
        <taxon>Basidiomycota</taxon>
        <taxon>Agaricomycotina</taxon>
        <taxon>Agaricomycetes</taxon>
        <taxon>Agaricomycetidae</taxon>
        <taxon>Agaricales</taxon>
        <taxon>Agaricineae</taxon>
        <taxon>Nidulariaceae</taxon>
        <taxon>Crucibulum</taxon>
    </lineage>
</organism>
<evidence type="ECO:0000256" key="9">
    <source>
        <dbReference type="PIRSR" id="PIRSR602401-1"/>
    </source>
</evidence>
<dbReference type="Gene3D" id="1.10.630.10">
    <property type="entry name" value="Cytochrome P450"/>
    <property type="match status" value="1"/>
</dbReference>
<dbReference type="PROSITE" id="PS00086">
    <property type="entry name" value="CYTOCHROME_P450"/>
    <property type="match status" value="1"/>
</dbReference>
<evidence type="ECO:0000256" key="2">
    <source>
        <dbReference type="ARBA" id="ARBA00005179"/>
    </source>
</evidence>
<evidence type="ECO:0000256" key="4">
    <source>
        <dbReference type="ARBA" id="ARBA00022617"/>
    </source>
</evidence>
<dbReference type="CDD" id="cd11065">
    <property type="entry name" value="CYP64-like"/>
    <property type="match status" value="1"/>
</dbReference>
<keyword evidence="6 10" id="KW-0560">Oxidoreductase</keyword>
<dbReference type="Proteomes" id="UP000308652">
    <property type="component" value="Unassembled WGS sequence"/>
</dbReference>
<dbReference type="EMBL" id="ML213602">
    <property type="protein sequence ID" value="TFK38733.1"/>
    <property type="molecule type" value="Genomic_DNA"/>
</dbReference>
<proteinExistence type="inferred from homology"/>
<evidence type="ECO:0000313" key="13">
    <source>
        <dbReference type="Proteomes" id="UP000308652"/>
    </source>
</evidence>
<reference evidence="12 13" key="1">
    <citation type="journal article" date="2019" name="Nat. Ecol. Evol.">
        <title>Megaphylogeny resolves global patterns of mushroom evolution.</title>
        <authorList>
            <person name="Varga T."/>
            <person name="Krizsan K."/>
            <person name="Foldi C."/>
            <person name="Dima B."/>
            <person name="Sanchez-Garcia M."/>
            <person name="Sanchez-Ramirez S."/>
            <person name="Szollosi G.J."/>
            <person name="Szarkandi J.G."/>
            <person name="Papp V."/>
            <person name="Albert L."/>
            <person name="Andreopoulos W."/>
            <person name="Angelini C."/>
            <person name="Antonin V."/>
            <person name="Barry K.W."/>
            <person name="Bougher N.L."/>
            <person name="Buchanan P."/>
            <person name="Buyck B."/>
            <person name="Bense V."/>
            <person name="Catcheside P."/>
            <person name="Chovatia M."/>
            <person name="Cooper J."/>
            <person name="Damon W."/>
            <person name="Desjardin D."/>
            <person name="Finy P."/>
            <person name="Geml J."/>
            <person name="Haridas S."/>
            <person name="Hughes K."/>
            <person name="Justo A."/>
            <person name="Karasinski D."/>
            <person name="Kautmanova I."/>
            <person name="Kiss B."/>
            <person name="Kocsube S."/>
            <person name="Kotiranta H."/>
            <person name="LaButti K.M."/>
            <person name="Lechner B.E."/>
            <person name="Liimatainen K."/>
            <person name="Lipzen A."/>
            <person name="Lukacs Z."/>
            <person name="Mihaltcheva S."/>
            <person name="Morgado L.N."/>
            <person name="Niskanen T."/>
            <person name="Noordeloos M.E."/>
            <person name="Ohm R.A."/>
            <person name="Ortiz-Santana B."/>
            <person name="Ovrebo C."/>
            <person name="Racz N."/>
            <person name="Riley R."/>
            <person name="Savchenko A."/>
            <person name="Shiryaev A."/>
            <person name="Soop K."/>
            <person name="Spirin V."/>
            <person name="Szebenyi C."/>
            <person name="Tomsovsky M."/>
            <person name="Tulloss R.E."/>
            <person name="Uehling J."/>
            <person name="Grigoriev I.V."/>
            <person name="Vagvolgyi C."/>
            <person name="Papp T."/>
            <person name="Martin F.M."/>
            <person name="Miettinen O."/>
            <person name="Hibbett D.S."/>
            <person name="Nagy L.G."/>
        </authorList>
    </citation>
    <scope>NUCLEOTIDE SEQUENCE [LARGE SCALE GENOMIC DNA]</scope>
    <source>
        <strain evidence="12 13">CBS 166.37</strain>
    </source>
</reference>
<sequence>MAWLTWTNSLLGFLLVFFYYRSVDSNKPRRPPQPKPHFLLGNMRDMPKGGNEWVKYRDLGRKLGSDIVYLNIFGRSILAINSLRTANELLDKRGAVYSERPRLPYLKELSGWDWNLALMDYGRKFQLYRRLVQQYFQPSIVSNSYESLVKLETWKLVNNLLKTPDRFVNHLHNMAGGIILMITYGHKIKPQGDKYVELVEELRKSGSQTPGSRLVDTFPSLMKLPKWFPFAEFHQHATKSRALSERMRREPFEAAKQHQAAGTAIPSMTISLLESDFASEGFDREQTIMDCSGVVYGAGADTTVTSLTSFFLAMMLHKDVQRKAQAELDTVIGRSRMPQFSDRSSLPYVNAVLKEVLRWQPVTRLGIPHCAMNDDEYNGMHIPKGTVVFSNIWAILHDPDIYPDPESFIPERYLPDSSGEESKVPDPASASFGFGRRICPGRHLADSSMWIAIASVLHLFDISKIKASNGREIEPKVSYTSGVVNIPTPFKCAITPRFPQAASVIDDSIDLDGEN</sequence>
<keyword evidence="4 9" id="KW-0349">Heme</keyword>
<protein>
    <submittedName>
        <fullName evidence="12">Cytochrome P450</fullName>
    </submittedName>
</protein>
<evidence type="ECO:0000256" key="11">
    <source>
        <dbReference type="SAM" id="SignalP"/>
    </source>
</evidence>
<gene>
    <name evidence="12" type="ORF">BDQ12DRAFT_746562</name>
</gene>
<evidence type="ECO:0000256" key="7">
    <source>
        <dbReference type="ARBA" id="ARBA00023004"/>
    </source>
</evidence>
<keyword evidence="8 10" id="KW-0503">Monooxygenase</keyword>
<dbReference type="Pfam" id="PF00067">
    <property type="entry name" value="p450"/>
    <property type="match status" value="1"/>
</dbReference>
<dbReference type="STRING" id="68775.A0A5C3M1Y0"/>
<comment type="pathway">
    <text evidence="2">Secondary metabolite biosynthesis.</text>
</comment>
<dbReference type="GO" id="GO:0005506">
    <property type="term" value="F:iron ion binding"/>
    <property type="evidence" value="ECO:0007669"/>
    <property type="project" value="InterPro"/>
</dbReference>
<keyword evidence="5 9" id="KW-0479">Metal-binding</keyword>
<keyword evidence="11" id="KW-0732">Signal</keyword>
<dbReference type="InterPro" id="IPR036396">
    <property type="entry name" value="Cyt_P450_sf"/>
</dbReference>
<evidence type="ECO:0000256" key="5">
    <source>
        <dbReference type="ARBA" id="ARBA00022723"/>
    </source>
</evidence>
<dbReference type="OrthoDB" id="2789670at2759"/>
<evidence type="ECO:0000313" key="12">
    <source>
        <dbReference type="EMBL" id="TFK38733.1"/>
    </source>
</evidence>
<name>A0A5C3M1Y0_9AGAR</name>
<feature type="binding site" description="axial binding residue" evidence="9">
    <location>
        <position position="439"/>
    </location>
    <ligand>
        <name>heme</name>
        <dbReference type="ChEBI" id="CHEBI:30413"/>
    </ligand>
    <ligandPart>
        <name>Fe</name>
        <dbReference type="ChEBI" id="CHEBI:18248"/>
    </ligandPart>
</feature>
<dbReference type="InterPro" id="IPR001128">
    <property type="entry name" value="Cyt_P450"/>
</dbReference>
<dbReference type="InterPro" id="IPR050364">
    <property type="entry name" value="Cytochrome_P450_fung"/>
</dbReference>
<accession>A0A5C3M1Y0</accession>
<evidence type="ECO:0000256" key="8">
    <source>
        <dbReference type="ARBA" id="ARBA00023033"/>
    </source>
</evidence>
<dbReference type="PRINTS" id="PR00385">
    <property type="entry name" value="P450"/>
</dbReference>
<dbReference type="InterPro" id="IPR002401">
    <property type="entry name" value="Cyt_P450_E_grp-I"/>
</dbReference>
<dbReference type="SUPFAM" id="SSF48264">
    <property type="entry name" value="Cytochrome P450"/>
    <property type="match status" value="1"/>
</dbReference>
<dbReference type="PRINTS" id="PR00463">
    <property type="entry name" value="EP450I"/>
</dbReference>
<comment type="cofactor">
    <cofactor evidence="1 9">
        <name>heme</name>
        <dbReference type="ChEBI" id="CHEBI:30413"/>
    </cofactor>
</comment>
<evidence type="ECO:0000256" key="6">
    <source>
        <dbReference type="ARBA" id="ARBA00023002"/>
    </source>
</evidence>
<dbReference type="PANTHER" id="PTHR46300">
    <property type="entry name" value="P450, PUTATIVE (EUROFUNG)-RELATED-RELATED"/>
    <property type="match status" value="1"/>
</dbReference>
<dbReference type="GO" id="GO:0016705">
    <property type="term" value="F:oxidoreductase activity, acting on paired donors, with incorporation or reduction of molecular oxygen"/>
    <property type="evidence" value="ECO:0007669"/>
    <property type="project" value="InterPro"/>
</dbReference>
<dbReference type="InterPro" id="IPR017972">
    <property type="entry name" value="Cyt_P450_CS"/>
</dbReference>
<dbReference type="PANTHER" id="PTHR46300:SF7">
    <property type="entry name" value="P450, PUTATIVE (EUROFUNG)-RELATED"/>
    <property type="match status" value="1"/>
</dbReference>
<dbReference type="GO" id="GO:0020037">
    <property type="term" value="F:heme binding"/>
    <property type="evidence" value="ECO:0007669"/>
    <property type="project" value="InterPro"/>
</dbReference>
<dbReference type="AlphaFoldDB" id="A0A5C3M1Y0"/>
<evidence type="ECO:0000256" key="3">
    <source>
        <dbReference type="ARBA" id="ARBA00010617"/>
    </source>
</evidence>
<keyword evidence="13" id="KW-1185">Reference proteome</keyword>
<comment type="similarity">
    <text evidence="3 10">Belongs to the cytochrome P450 family.</text>
</comment>